<keyword evidence="1" id="KW-0805">Transcription regulation</keyword>
<dbReference type="PROSITE" id="PS50043">
    <property type="entry name" value="HTH_LUXR_2"/>
    <property type="match status" value="1"/>
</dbReference>
<name>A0A0K1PZG9_9BACT</name>
<dbReference type="PANTHER" id="PTHR44688">
    <property type="entry name" value="DNA-BINDING TRANSCRIPTIONAL ACTIVATOR DEVR_DOSR"/>
    <property type="match status" value="1"/>
</dbReference>
<organism evidence="5 6">
    <name type="scientific">Labilithrix luteola</name>
    <dbReference type="NCBI Taxonomy" id="1391654"/>
    <lineage>
        <taxon>Bacteria</taxon>
        <taxon>Pseudomonadati</taxon>
        <taxon>Myxococcota</taxon>
        <taxon>Polyangia</taxon>
        <taxon>Polyangiales</taxon>
        <taxon>Labilitrichaceae</taxon>
        <taxon>Labilithrix</taxon>
    </lineage>
</organism>
<gene>
    <name evidence="5" type="ORF">AKJ09_05435</name>
</gene>
<evidence type="ECO:0000313" key="5">
    <source>
        <dbReference type="EMBL" id="AKU98771.1"/>
    </source>
</evidence>
<evidence type="ECO:0000256" key="2">
    <source>
        <dbReference type="ARBA" id="ARBA00023125"/>
    </source>
</evidence>
<dbReference type="InterPro" id="IPR016032">
    <property type="entry name" value="Sig_transdc_resp-reg_C-effctor"/>
</dbReference>
<dbReference type="Gene3D" id="1.10.10.10">
    <property type="entry name" value="Winged helix-like DNA-binding domain superfamily/Winged helix DNA-binding domain"/>
    <property type="match status" value="1"/>
</dbReference>
<keyword evidence="2" id="KW-0238">DNA-binding</keyword>
<dbReference type="GO" id="GO:0006355">
    <property type="term" value="P:regulation of DNA-templated transcription"/>
    <property type="evidence" value="ECO:0007669"/>
    <property type="project" value="InterPro"/>
</dbReference>
<sequence length="275" mass="30755">MLVTRESRRTQRLHSALAEFYGPGLAADTFVDRAFTLTARLVPFALNSHGVIDRKTGSLTAAFDCTPPGLADAFAAFGRLMGKYAPFRFDPTVNDGKPFSARDFYSRPAFCDLDIYQEVYRPMRLTDHCFMHVPTGPDEVVFVGFLRDGRPFDLAEKELFQLVQPHLSNGRKLAFAMTAAEDTPVTPELFFGAGFTPRESDVLYWLTRGKTNEEIAKLLRMRADSVSRHLQTIYEKMGVEHRVSATIRALDLARKLHAAAVSLQGGEVSFTVPTR</sequence>
<protein>
    <submittedName>
        <fullName evidence="5">Two-component response regulator</fullName>
    </submittedName>
</protein>
<evidence type="ECO:0000313" key="6">
    <source>
        <dbReference type="Proteomes" id="UP000064967"/>
    </source>
</evidence>
<dbReference type="EMBL" id="CP012333">
    <property type="protein sequence ID" value="AKU98771.1"/>
    <property type="molecule type" value="Genomic_DNA"/>
</dbReference>
<proteinExistence type="predicted"/>
<dbReference type="STRING" id="1391654.AKJ09_05435"/>
<keyword evidence="3" id="KW-0804">Transcription</keyword>
<dbReference type="InterPro" id="IPR036388">
    <property type="entry name" value="WH-like_DNA-bd_sf"/>
</dbReference>
<dbReference type="InterPro" id="IPR000792">
    <property type="entry name" value="Tscrpt_reg_LuxR_C"/>
</dbReference>
<dbReference type="AlphaFoldDB" id="A0A0K1PZG9"/>
<dbReference type="SMART" id="SM00421">
    <property type="entry name" value="HTH_LUXR"/>
    <property type="match status" value="1"/>
</dbReference>
<evidence type="ECO:0000256" key="3">
    <source>
        <dbReference type="ARBA" id="ARBA00023163"/>
    </source>
</evidence>
<evidence type="ECO:0000259" key="4">
    <source>
        <dbReference type="PROSITE" id="PS50043"/>
    </source>
</evidence>
<accession>A0A0K1PZG9</accession>
<dbReference type="Pfam" id="PF00196">
    <property type="entry name" value="GerE"/>
    <property type="match status" value="1"/>
</dbReference>
<feature type="domain" description="HTH luxR-type" evidence="4">
    <location>
        <begin position="188"/>
        <end position="253"/>
    </location>
</feature>
<dbReference type="Proteomes" id="UP000064967">
    <property type="component" value="Chromosome"/>
</dbReference>
<dbReference type="CDD" id="cd06170">
    <property type="entry name" value="LuxR_C_like"/>
    <property type="match status" value="1"/>
</dbReference>
<dbReference type="GO" id="GO:0003677">
    <property type="term" value="F:DNA binding"/>
    <property type="evidence" value="ECO:0007669"/>
    <property type="project" value="UniProtKB-KW"/>
</dbReference>
<dbReference type="PRINTS" id="PR00038">
    <property type="entry name" value="HTHLUXR"/>
</dbReference>
<evidence type="ECO:0000256" key="1">
    <source>
        <dbReference type="ARBA" id="ARBA00023015"/>
    </source>
</evidence>
<keyword evidence="6" id="KW-1185">Reference proteome</keyword>
<dbReference type="PANTHER" id="PTHR44688:SF16">
    <property type="entry name" value="DNA-BINDING TRANSCRIPTIONAL ACTIVATOR DEVR_DOSR"/>
    <property type="match status" value="1"/>
</dbReference>
<dbReference type="SUPFAM" id="SSF46894">
    <property type="entry name" value="C-terminal effector domain of the bipartite response regulators"/>
    <property type="match status" value="1"/>
</dbReference>
<dbReference type="KEGG" id="llu:AKJ09_05435"/>
<reference evidence="5 6" key="1">
    <citation type="submission" date="2015-08" db="EMBL/GenBank/DDBJ databases">
        <authorList>
            <person name="Babu N.S."/>
            <person name="Beckwith C.J."/>
            <person name="Beseler K.G."/>
            <person name="Brison A."/>
            <person name="Carone J.V."/>
            <person name="Caskin T.P."/>
            <person name="Diamond M."/>
            <person name="Durham M.E."/>
            <person name="Foxe J.M."/>
            <person name="Go M."/>
            <person name="Henderson B.A."/>
            <person name="Jones I.B."/>
            <person name="McGettigan J.A."/>
            <person name="Micheletti S.J."/>
            <person name="Nasrallah M.E."/>
            <person name="Ortiz D."/>
            <person name="Piller C.R."/>
            <person name="Privatt S.R."/>
            <person name="Schneider S.L."/>
            <person name="Sharp S."/>
            <person name="Smith T.C."/>
            <person name="Stanton J.D."/>
            <person name="Ullery H.E."/>
            <person name="Wilson R.J."/>
            <person name="Serrano M.G."/>
            <person name="Buck G."/>
            <person name="Lee V."/>
            <person name="Wang Y."/>
            <person name="Carvalho R."/>
            <person name="Voegtly L."/>
            <person name="Shi R."/>
            <person name="Duckworth R."/>
            <person name="Johnson A."/>
            <person name="Loviza R."/>
            <person name="Walstead R."/>
            <person name="Shah Z."/>
            <person name="Kiflezghi M."/>
            <person name="Wade K."/>
            <person name="Ball S.L."/>
            <person name="Bradley K.W."/>
            <person name="Asai D.J."/>
            <person name="Bowman C.A."/>
            <person name="Russell D.A."/>
            <person name="Pope W.H."/>
            <person name="Jacobs-Sera D."/>
            <person name="Hendrix R.W."/>
            <person name="Hatfull G.F."/>
        </authorList>
    </citation>
    <scope>NUCLEOTIDE SEQUENCE [LARGE SCALE GENOMIC DNA]</scope>
    <source>
        <strain evidence="5 6">DSM 27648</strain>
    </source>
</reference>